<evidence type="ECO:0000313" key="1">
    <source>
        <dbReference type="EMBL" id="KIM46595.1"/>
    </source>
</evidence>
<dbReference type="Proteomes" id="UP000053424">
    <property type="component" value="Unassembled WGS sequence"/>
</dbReference>
<reference evidence="1 2" key="1">
    <citation type="submission" date="2014-04" db="EMBL/GenBank/DDBJ databases">
        <authorList>
            <consortium name="DOE Joint Genome Institute"/>
            <person name="Kuo A."/>
            <person name="Gay G."/>
            <person name="Dore J."/>
            <person name="Kohler A."/>
            <person name="Nagy L.G."/>
            <person name="Floudas D."/>
            <person name="Copeland A."/>
            <person name="Barry K.W."/>
            <person name="Cichocki N."/>
            <person name="Veneault-Fourrey C."/>
            <person name="LaButti K."/>
            <person name="Lindquist E.A."/>
            <person name="Lipzen A."/>
            <person name="Lundell T."/>
            <person name="Morin E."/>
            <person name="Murat C."/>
            <person name="Sun H."/>
            <person name="Tunlid A."/>
            <person name="Henrissat B."/>
            <person name="Grigoriev I.V."/>
            <person name="Hibbett D.S."/>
            <person name="Martin F."/>
            <person name="Nordberg H.P."/>
            <person name="Cantor M.N."/>
            <person name="Hua S.X."/>
        </authorList>
    </citation>
    <scope>NUCLEOTIDE SEQUENCE [LARGE SCALE GENOMIC DNA]</scope>
    <source>
        <strain evidence="2">h7</strain>
    </source>
</reference>
<dbReference type="STRING" id="686832.A0A0C3CCX1"/>
<name>A0A0C3CCX1_HEBCY</name>
<reference evidence="2" key="2">
    <citation type="submission" date="2015-01" db="EMBL/GenBank/DDBJ databases">
        <title>Evolutionary Origins and Diversification of the Mycorrhizal Mutualists.</title>
        <authorList>
            <consortium name="DOE Joint Genome Institute"/>
            <consortium name="Mycorrhizal Genomics Consortium"/>
            <person name="Kohler A."/>
            <person name="Kuo A."/>
            <person name="Nagy L.G."/>
            <person name="Floudas D."/>
            <person name="Copeland A."/>
            <person name="Barry K.W."/>
            <person name="Cichocki N."/>
            <person name="Veneault-Fourrey C."/>
            <person name="LaButti K."/>
            <person name="Lindquist E.A."/>
            <person name="Lipzen A."/>
            <person name="Lundell T."/>
            <person name="Morin E."/>
            <person name="Murat C."/>
            <person name="Riley R."/>
            <person name="Ohm R."/>
            <person name="Sun H."/>
            <person name="Tunlid A."/>
            <person name="Henrissat B."/>
            <person name="Grigoriev I.V."/>
            <person name="Hibbett D.S."/>
            <person name="Martin F."/>
        </authorList>
    </citation>
    <scope>NUCLEOTIDE SEQUENCE [LARGE SCALE GENOMIC DNA]</scope>
    <source>
        <strain evidence="2">h7</strain>
    </source>
</reference>
<proteinExistence type="predicted"/>
<dbReference type="AlphaFoldDB" id="A0A0C3CCX1"/>
<protein>
    <submittedName>
        <fullName evidence="1">Uncharacterized protein</fullName>
    </submittedName>
</protein>
<accession>A0A0C3CCX1</accession>
<sequence length="359" mass="40460">MLLDELKVQERLRLDPPTDYILGVCREHGENCTLVFKSIMQADAVADCLRRKIIHFATEATVIGASILTANPSEYTTKLFAISGSCKHEMVENQEHLIRDASEALIKSQKKFNRCLYYIASDGDSRHRRALISIVLQHDLDACQKIYTILQPLNLFDLKCGHNGLTADFDWTHILKHPRNTVLRLTGFYVSGTYITAAVIKSHLMSTGMSSLTVDTLLAPNDKQDVVLMLRLLYAIASLTPAAPSDPPLVQSSRHSLCLLGQFYWHLLNAYLDISLSLHQQLMHLSAAAHLMLTLYNLDKGGFIPVQTYFDTMRMIKNAYFCIAKVQCDNPEGFFYLILLGTDGLEKVFDHCIEDFIST</sequence>
<organism evidence="1 2">
    <name type="scientific">Hebeloma cylindrosporum</name>
    <dbReference type="NCBI Taxonomy" id="76867"/>
    <lineage>
        <taxon>Eukaryota</taxon>
        <taxon>Fungi</taxon>
        <taxon>Dikarya</taxon>
        <taxon>Basidiomycota</taxon>
        <taxon>Agaricomycotina</taxon>
        <taxon>Agaricomycetes</taxon>
        <taxon>Agaricomycetidae</taxon>
        <taxon>Agaricales</taxon>
        <taxon>Agaricineae</taxon>
        <taxon>Hymenogastraceae</taxon>
        <taxon>Hebeloma</taxon>
    </lineage>
</organism>
<dbReference type="OrthoDB" id="2691851at2759"/>
<evidence type="ECO:0000313" key="2">
    <source>
        <dbReference type="Proteomes" id="UP000053424"/>
    </source>
</evidence>
<dbReference type="HOGENOM" id="CLU_813958_0_0_1"/>
<dbReference type="EMBL" id="KN831770">
    <property type="protein sequence ID" value="KIM46595.1"/>
    <property type="molecule type" value="Genomic_DNA"/>
</dbReference>
<gene>
    <name evidence="1" type="ORF">M413DRAFT_22995</name>
</gene>
<keyword evidence="2" id="KW-1185">Reference proteome</keyword>